<reference evidence="4" key="1">
    <citation type="submission" date="2010-08" db="EMBL/GenBank/DDBJ databases">
        <title>Genome sequence of Parvularcula bermudensis HTCC2503.</title>
        <authorList>
            <person name="Kang D.-M."/>
            <person name="Oh H.-M."/>
            <person name="Cho J.-C."/>
        </authorList>
    </citation>
    <scope>NUCLEOTIDE SEQUENCE [LARGE SCALE GENOMIC DNA]</scope>
    <source>
        <strain evidence="4">ATCC BAA-594 / HTCC2503 / KCTC 12087</strain>
    </source>
</reference>
<dbReference type="HOGENOM" id="CLU_042505_1_1_5"/>
<keyword evidence="2" id="KW-0732">Signal</keyword>
<feature type="signal peptide" evidence="2">
    <location>
        <begin position="1"/>
        <end position="22"/>
    </location>
</feature>
<comment type="similarity">
    <text evidence="1">Belongs to the OmpW/AlkL family.</text>
</comment>
<dbReference type="PANTHER" id="PTHR36920">
    <property type="match status" value="1"/>
</dbReference>
<dbReference type="OrthoDB" id="9807574at2"/>
<sequence>MRTTTLLAALAVSSSFTTIAAAAEPGDLLVRGRLIGVLPTEETSGVEPAFPDGSVEVENAYVPELDFTYFFTDRIAAELILATSPHDLEGTGDLEGLGKVADVWALPPTVTVQYHFPLANGIKPYVGAGLNYTLFYNEDASDSLTDAVGDTKIELDDSFGLALQVGVDMPINDTWMVNADVKYIQIDTTATLTTGALVNTVDVDLDPFVVGLGVGRTF</sequence>
<evidence type="ECO:0000256" key="1">
    <source>
        <dbReference type="ARBA" id="ARBA00009330"/>
    </source>
</evidence>
<evidence type="ECO:0000256" key="2">
    <source>
        <dbReference type="SAM" id="SignalP"/>
    </source>
</evidence>
<dbReference type="EMBL" id="CP002156">
    <property type="protein sequence ID" value="ADM10728.1"/>
    <property type="molecule type" value="Genomic_DNA"/>
</dbReference>
<dbReference type="eggNOG" id="COG3047">
    <property type="taxonomic scope" value="Bacteria"/>
</dbReference>
<gene>
    <name evidence="3" type="ordered locus">PB2503_13454</name>
</gene>
<accession>E0THD6</accession>
<dbReference type="InterPro" id="IPR005618">
    <property type="entry name" value="OMPW"/>
</dbReference>
<evidence type="ECO:0000313" key="4">
    <source>
        <dbReference type="Proteomes" id="UP000001302"/>
    </source>
</evidence>
<keyword evidence="4" id="KW-1185">Reference proteome</keyword>
<reference evidence="3 4" key="2">
    <citation type="journal article" date="2011" name="J. Bacteriol.">
        <title>Complete genome sequence of strain HTCC2503T of Parvularcula bermudensis, the type species of the order "Parvularculales" in the class Alphaproteobacteria.</title>
        <authorList>
            <person name="Oh H.M."/>
            <person name="Kang I."/>
            <person name="Vergin K.L."/>
            <person name="Kang D."/>
            <person name="Rhee K.H."/>
            <person name="Giovannoni S.J."/>
            <person name="Cho J.C."/>
        </authorList>
    </citation>
    <scope>NUCLEOTIDE SEQUENCE [LARGE SCALE GENOMIC DNA]</scope>
    <source>
        <strain evidence="4">ATCC BAA-594 / HTCC2503 / KCTC 12087</strain>
    </source>
</reference>
<dbReference type="SUPFAM" id="SSF56925">
    <property type="entry name" value="OMPA-like"/>
    <property type="match status" value="1"/>
</dbReference>
<organism evidence="3 4">
    <name type="scientific">Parvularcula bermudensis (strain ATCC BAA-594 / HTCC2503 / KCTC 12087)</name>
    <dbReference type="NCBI Taxonomy" id="314260"/>
    <lineage>
        <taxon>Bacteria</taxon>
        <taxon>Pseudomonadati</taxon>
        <taxon>Pseudomonadota</taxon>
        <taxon>Alphaproteobacteria</taxon>
        <taxon>Parvularculales</taxon>
        <taxon>Parvularculaceae</taxon>
        <taxon>Parvularcula</taxon>
    </lineage>
</organism>
<dbReference type="Proteomes" id="UP000001302">
    <property type="component" value="Chromosome"/>
</dbReference>
<dbReference type="Pfam" id="PF03922">
    <property type="entry name" value="OmpW"/>
    <property type="match status" value="1"/>
</dbReference>
<dbReference type="PANTHER" id="PTHR36920:SF1">
    <property type="entry name" value="OUTER MEMBRANE PROTEIN W"/>
    <property type="match status" value="1"/>
</dbReference>
<dbReference type="STRING" id="314260.PB2503_13454"/>
<dbReference type="GO" id="GO:0055085">
    <property type="term" value="P:transmembrane transport"/>
    <property type="evidence" value="ECO:0007669"/>
    <property type="project" value="TreeGrafter"/>
</dbReference>
<dbReference type="GO" id="GO:0019867">
    <property type="term" value="C:outer membrane"/>
    <property type="evidence" value="ECO:0007669"/>
    <property type="project" value="InterPro"/>
</dbReference>
<dbReference type="RefSeq" id="WP_013301702.1">
    <property type="nucleotide sequence ID" value="NC_014414.1"/>
</dbReference>
<protein>
    <submittedName>
        <fullName evidence="3">Outer membrane protein OmpW</fullName>
    </submittedName>
</protein>
<feature type="chain" id="PRO_5003140754" evidence="2">
    <location>
        <begin position="23"/>
        <end position="218"/>
    </location>
</feature>
<dbReference type="AlphaFoldDB" id="E0THD6"/>
<evidence type="ECO:0000313" key="3">
    <source>
        <dbReference type="EMBL" id="ADM10728.1"/>
    </source>
</evidence>
<proteinExistence type="inferred from homology"/>
<name>E0THD6_PARBH</name>
<dbReference type="Gene3D" id="2.40.160.20">
    <property type="match status" value="1"/>
</dbReference>
<dbReference type="KEGG" id="pbr:PB2503_13454"/>
<dbReference type="InterPro" id="IPR011250">
    <property type="entry name" value="OMP/PagP_B-barrel"/>
</dbReference>